<dbReference type="AlphaFoldDB" id="A0A9P1VTI5"/>
<sequence>MLVFTQLEILLEQALQPFANRQPRVATGQADPQGDTVDEQPDGILHFRSTDRPPGDGNTEQYVVQAAVATQHERPSRLGQGIDGEMMLLGQFAQATPLFRRQVSVAVANDGGPALPVYWSVER</sequence>
<evidence type="ECO:0000313" key="3">
    <source>
        <dbReference type="Proteomes" id="UP000045039"/>
    </source>
</evidence>
<proteinExistence type="predicted"/>
<comment type="caution">
    <text evidence="2">The sequence shown here is derived from an EMBL/GenBank/DDBJ whole genome shotgun (WGS) entry which is preliminary data.</text>
</comment>
<accession>A0A9P1VTI5</accession>
<evidence type="ECO:0000256" key="1">
    <source>
        <dbReference type="SAM" id="MobiDB-lite"/>
    </source>
</evidence>
<reference evidence="3" key="1">
    <citation type="submission" date="2015-06" db="EMBL/GenBank/DDBJ databases">
        <authorList>
            <person name="Radhakrishnan Rajesh"/>
            <person name="Underwood Anthony"/>
            <person name="Al-Shahib Ali"/>
        </authorList>
    </citation>
    <scope>NUCLEOTIDE SEQUENCE [LARGE SCALE GENOMIC DNA]</scope>
    <source>
        <strain evidence="3">P19_London_7_VIM_2_05_10</strain>
    </source>
</reference>
<protein>
    <submittedName>
        <fullName evidence="2">Uncharacterized protein</fullName>
    </submittedName>
</protein>
<name>A0A9P1VTI5_PSEAI</name>
<dbReference type="Proteomes" id="UP000045039">
    <property type="component" value="Unassembled WGS sequence"/>
</dbReference>
<feature type="region of interest" description="Disordered" evidence="1">
    <location>
        <begin position="22"/>
        <end position="58"/>
    </location>
</feature>
<dbReference type="EMBL" id="CVVU01000003">
    <property type="protein sequence ID" value="CRN85486.1"/>
    <property type="molecule type" value="Genomic_DNA"/>
</dbReference>
<organism evidence="2 3">
    <name type="scientific">Pseudomonas aeruginosa</name>
    <dbReference type="NCBI Taxonomy" id="287"/>
    <lineage>
        <taxon>Bacteria</taxon>
        <taxon>Pseudomonadati</taxon>
        <taxon>Pseudomonadota</taxon>
        <taxon>Gammaproteobacteria</taxon>
        <taxon>Pseudomonadales</taxon>
        <taxon>Pseudomonadaceae</taxon>
        <taxon>Pseudomonas</taxon>
    </lineage>
</organism>
<gene>
    <name evidence="2" type="ORF">PAERUG_P19_London_7_VIM_2_05_10_00051</name>
</gene>
<evidence type="ECO:0000313" key="2">
    <source>
        <dbReference type="EMBL" id="CRN85486.1"/>
    </source>
</evidence>